<dbReference type="STRING" id="129140.ALO44_00727"/>
<keyword evidence="1" id="KW-0805">Transcription regulation</keyword>
<evidence type="ECO:0000313" key="8">
    <source>
        <dbReference type="Proteomes" id="UP000050474"/>
    </source>
</evidence>
<keyword evidence="9" id="KW-1185">Reference proteome</keyword>
<dbReference type="PROSITE" id="PS01124">
    <property type="entry name" value="HTH_ARAC_FAMILY_2"/>
    <property type="match status" value="1"/>
</dbReference>
<dbReference type="InterPro" id="IPR050204">
    <property type="entry name" value="AraC_XylS_family_regulators"/>
</dbReference>
<keyword evidence="2" id="KW-0238">DNA-binding</keyword>
<comment type="function">
    <text evidence="4">Regulatory protein of the TOL plasmid xyl operons. XylS activates the xylXYZLTEGFJQKIH operon required for the degradation of toluene, m-xylene and p-xylene.</text>
</comment>
<dbReference type="EMBL" id="JAVCQK010000003">
    <property type="protein sequence ID" value="MFH7515392.1"/>
    <property type="molecule type" value="Genomic_DNA"/>
</dbReference>
<protein>
    <submittedName>
        <fullName evidence="7">AraC family transcriptional regulator</fullName>
    </submittedName>
    <submittedName>
        <fullName evidence="6">Putative regulatory protein</fullName>
    </submittedName>
</protein>
<dbReference type="PATRIC" id="fig|129140.3.peg.976"/>
<accession>A0A0Q0AYN9</accession>
<evidence type="ECO:0000256" key="3">
    <source>
        <dbReference type="ARBA" id="ARBA00023163"/>
    </source>
</evidence>
<dbReference type="EMBL" id="LJRM01000167">
    <property type="protein sequence ID" value="KPY82275.1"/>
    <property type="molecule type" value="Genomic_DNA"/>
</dbReference>
<dbReference type="GeneID" id="96217838"/>
<dbReference type="Gene3D" id="1.10.10.60">
    <property type="entry name" value="Homeodomain-like"/>
    <property type="match status" value="1"/>
</dbReference>
<dbReference type="InterPro" id="IPR009057">
    <property type="entry name" value="Homeodomain-like_sf"/>
</dbReference>
<evidence type="ECO:0000313" key="9">
    <source>
        <dbReference type="Proteomes" id="UP001610657"/>
    </source>
</evidence>
<dbReference type="SUPFAM" id="SSF46689">
    <property type="entry name" value="Homeodomain-like"/>
    <property type="match status" value="1"/>
</dbReference>
<dbReference type="RefSeq" id="WP_055006880.1">
    <property type="nucleotide sequence ID" value="NZ_CP092923.1"/>
</dbReference>
<dbReference type="AlphaFoldDB" id="A0A0Q0AYN9"/>
<dbReference type="Proteomes" id="UP000050474">
    <property type="component" value="Unassembled WGS sequence"/>
</dbReference>
<evidence type="ECO:0000259" key="5">
    <source>
        <dbReference type="PROSITE" id="PS01124"/>
    </source>
</evidence>
<evidence type="ECO:0000313" key="6">
    <source>
        <dbReference type="EMBL" id="KPY82275.1"/>
    </source>
</evidence>
<name>A0A0Q0AYN9_9PSED</name>
<keyword evidence="3" id="KW-0804">Transcription</keyword>
<organism evidence="6 8">
    <name type="scientific">Pseudomonas syringae pv. tagetis</name>
    <dbReference type="NCBI Taxonomy" id="129140"/>
    <lineage>
        <taxon>Bacteria</taxon>
        <taxon>Pseudomonadati</taxon>
        <taxon>Pseudomonadota</taxon>
        <taxon>Gammaproteobacteria</taxon>
        <taxon>Pseudomonadales</taxon>
        <taxon>Pseudomonadaceae</taxon>
        <taxon>Pseudomonas</taxon>
    </lineage>
</organism>
<dbReference type="GO" id="GO:0043565">
    <property type="term" value="F:sequence-specific DNA binding"/>
    <property type="evidence" value="ECO:0007669"/>
    <property type="project" value="InterPro"/>
</dbReference>
<proteinExistence type="predicted"/>
<dbReference type="InterPro" id="IPR018060">
    <property type="entry name" value="HTH_AraC"/>
</dbReference>
<dbReference type="PANTHER" id="PTHR46796">
    <property type="entry name" value="HTH-TYPE TRANSCRIPTIONAL ACTIVATOR RHAS-RELATED"/>
    <property type="match status" value="1"/>
</dbReference>
<evidence type="ECO:0000256" key="1">
    <source>
        <dbReference type="ARBA" id="ARBA00023015"/>
    </source>
</evidence>
<reference evidence="7 9" key="2">
    <citation type="submission" date="2023-08" db="EMBL/GenBank/DDBJ databases">
        <title>Genomic and mutational analysis of Pseudomonas syringae pv. tagetis EB037 pathogenicity on sunflower.</title>
        <authorList>
            <person name="Maul J.E."/>
        </authorList>
    </citation>
    <scope>NUCLEOTIDE SEQUENCE [LARGE SCALE GENOMIC DNA]</scope>
    <source>
        <strain evidence="7 9">EB037_T1</strain>
    </source>
</reference>
<gene>
    <name evidence="6" type="ORF">ALO44_00727</name>
    <name evidence="7" type="ORF">RA271_09300</name>
</gene>
<dbReference type="PANTHER" id="PTHR46796:SF12">
    <property type="entry name" value="HTH-TYPE DNA-BINDING TRANSCRIPTIONAL ACTIVATOR EUTR"/>
    <property type="match status" value="1"/>
</dbReference>
<comment type="caution">
    <text evidence="6">The sequence shown here is derived from an EMBL/GenBank/DDBJ whole genome shotgun (WGS) entry which is preliminary data.</text>
</comment>
<dbReference type="SMART" id="SM00342">
    <property type="entry name" value="HTH_ARAC"/>
    <property type="match status" value="1"/>
</dbReference>
<sequence>MSVYEYADYSFTEVEAVAIFHKMTGVDLDIMNYPRGKFLYRQEICSFDNSFVCSSSSLTERNYGLKNELDGFLVTCPQTGSLTWKTISSTYKANPGTLAIYDQREVLTTTFSEGIRSKTLLIDNSEILKYLTLILGHEPKARIRFHNSKVETWEIQHFINLISMFLTYVRNSKISPKSVADSLMESLVGFLLHNVSNSYTSIITETEKYQKTTPYDIKHAAEFMESNTNPDLTIGDVATFAGISVRSLQVGFKRYKNMTPIQFLRQQRLAKARDILLQTGLVQTPQHAAFQVGFLNYQLFCKYYLKSFGEHPKTTYQRANR</sequence>
<evidence type="ECO:0000256" key="4">
    <source>
        <dbReference type="ARBA" id="ARBA00037345"/>
    </source>
</evidence>
<dbReference type="Pfam" id="PF12833">
    <property type="entry name" value="HTH_18"/>
    <property type="match status" value="1"/>
</dbReference>
<feature type="domain" description="HTH araC/xylS-type" evidence="5">
    <location>
        <begin position="218"/>
        <end position="318"/>
    </location>
</feature>
<evidence type="ECO:0000256" key="2">
    <source>
        <dbReference type="ARBA" id="ARBA00023125"/>
    </source>
</evidence>
<dbReference type="Proteomes" id="UP001610657">
    <property type="component" value="Unassembled WGS sequence"/>
</dbReference>
<evidence type="ECO:0000313" key="7">
    <source>
        <dbReference type="EMBL" id="MFH7515392.1"/>
    </source>
</evidence>
<dbReference type="GO" id="GO:0003700">
    <property type="term" value="F:DNA-binding transcription factor activity"/>
    <property type="evidence" value="ECO:0007669"/>
    <property type="project" value="InterPro"/>
</dbReference>
<reference evidence="6 8" key="1">
    <citation type="submission" date="2015-09" db="EMBL/GenBank/DDBJ databases">
        <title>Genome announcement of multiple Pseudomonas syringae strains.</title>
        <authorList>
            <person name="Thakur S."/>
            <person name="Wang P.W."/>
            <person name="Gong Y."/>
            <person name="Weir B.S."/>
            <person name="Guttman D.S."/>
        </authorList>
    </citation>
    <scope>NUCLEOTIDE SEQUENCE [LARGE SCALE GENOMIC DNA]</scope>
    <source>
        <strain evidence="6 8">ICMP4091</strain>
    </source>
</reference>